<dbReference type="AlphaFoldDB" id="A0A7W8AED2"/>
<sequence length="56" mass="6408">MLVDLTHIPFDRLATVPDEVLRESLARHMATDPASRRWNKSDKACPQPDQPGPRDR</sequence>
<dbReference type="EMBL" id="JACHIN010000024">
    <property type="protein sequence ID" value="MBB5084585.1"/>
    <property type="molecule type" value="Genomic_DNA"/>
</dbReference>
<feature type="region of interest" description="Disordered" evidence="1">
    <location>
        <begin position="27"/>
        <end position="56"/>
    </location>
</feature>
<evidence type="ECO:0000313" key="3">
    <source>
        <dbReference type="Proteomes" id="UP000568380"/>
    </source>
</evidence>
<protein>
    <submittedName>
        <fullName evidence="2">FXSXX-COOH protein</fullName>
    </submittedName>
</protein>
<proteinExistence type="predicted"/>
<comment type="caution">
    <text evidence="2">The sequence shown here is derived from an EMBL/GenBank/DDBJ whole genome shotgun (WGS) entry which is preliminary data.</text>
</comment>
<evidence type="ECO:0000256" key="1">
    <source>
        <dbReference type="SAM" id="MobiDB-lite"/>
    </source>
</evidence>
<gene>
    <name evidence="2" type="ORF">HNR40_010094</name>
</gene>
<organism evidence="2 3">
    <name type="scientific">Nonomuraea endophytica</name>
    <dbReference type="NCBI Taxonomy" id="714136"/>
    <lineage>
        <taxon>Bacteria</taxon>
        <taxon>Bacillati</taxon>
        <taxon>Actinomycetota</taxon>
        <taxon>Actinomycetes</taxon>
        <taxon>Streptosporangiales</taxon>
        <taxon>Streptosporangiaceae</taxon>
        <taxon>Nonomuraea</taxon>
    </lineage>
</organism>
<dbReference type="RefSeq" id="WP_184974785.1">
    <property type="nucleotide sequence ID" value="NZ_JACHIN010000024.1"/>
</dbReference>
<keyword evidence="3" id="KW-1185">Reference proteome</keyword>
<accession>A0A7W8AED2</accession>
<reference evidence="2 3" key="1">
    <citation type="submission" date="2020-08" db="EMBL/GenBank/DDBJ databases">
        <title>Genomic Encyclopedia of Type Strains, Phase IV (KMG-IV): sequencing the most valuable type-strain genomes for metagenomic binning, comparative biology and taxonomic classification.</title>
        <authorList>
            <person name="Goeker M."/>
        </authorList>
    </citation>
    <scope>NUCLEOTIDE SEQUENCE [LARGE SCALE GENOMIC DNA]</scope>
    <source>
        <strain evidence="2 3">DSM 45385</strain>
    </source>
</reference>
<dbReference type="Proteomes" id="UP000568380">
    <property type="component" value="Unassembled WGS sequence"/>
</dbReference>
<evidence type="ECO:0000313" key="2">
    <source>
        <dbReference type="EMBL" id="MBB5084585.1"/>
    </source>
</evidence>
<name>A0A7W8AED2_9ACTN</name>